<keyword evidence="2" id="KW-1185">Reference proteome</keyword>
<reference evidence="1 2" key="1">
    <citation type="submission" date="2024-01" db="EMBL/GenBank/DDBJ databases">
        <title>Genome assemblies of Stephania.</title>
        <authorList>
            <person name="Yang L."/>
        </authorList>
    </citation>
    <scope>NUCLEOTIDE SEQUENCE [LARGE SCALE GENOMIC DNA]</scope>
    <source>
        <strain evidence="1">YNDBR</strain>
        <tissue evidence="1">Leaf</tissue>
    </source>
</reference>
<gene>
    <name evidence="1" type="ORF">Syun_014089</name>
</gene>
<accession>A0AAP0JIW1</accession>
<dbReference type="EMBL" id="JBBNAF010000006">
    <property type="protein sequence ID" value="KAK9134759.1"/>
    <property type="molecule type" value="Genomic_DNA"/>
</dbReference>
<sequence>MVIDVYIHLEKFVSRDVFNEIEFPFLSLFQPQHVSLPVSSHGSCPVSLAQHMKPLPVSSSVSSIYPIGCSSPPESLSLISPNVTRVPTTVPSVPIVTTIPHTSPVLPTPTTPLVISTPTTFPVTLVPVVTPIPNVPIDNVHPMVTRSKNDIFKPKALVVQSPYALATQLEPKSVKAALQDHNWHTAMVDEISALNKNHTWTLVPPTFSMNPVGCKWVFKLKTTLLVRFRGTKLGW</sequence>
<evidence type="ECO:0000313" key="2">
    <source>
        <dbReference type="Proteomes" id="UP001420932"/>
    </source>
</evidence>
<evidence type="ECO:0008006" key="3">
    <source>
        <dbReference type="Google" id="ProtNLM"/>
    </source>
</evidence>
<dbReference type="AlphaFoldDB" id="A0AAP0JIW1"/>
<proteinExistence type="predicted"/>
<name>A0AAP0JIW1_9MAGN</name>
<protein>
    <recommendedName>
        <fullName evidence="3">Mitochondrial protein</fullName>
    </recommendedName>
</protein>
<comment type="caution">
    <text evidence="1">The sequence shown here is derived from an EMBL/GenBank/DDBJ whole genome shotgun (WGS) entry which is preliminary data.</text>
</comment>
<organism evidence="1 2">
    <name type="scientific">Stephania yunnanensis</name>
    <dbReference type="NCBI Taxonomy" id="152371"/>
    <lineage>
        <taxon>Eukaryota</taxon>
        <taxon>Viridiplantae</taxon>
        <taxon>Streptophyta</taxon>
        <taxon>Embryophyta</taxon>
        <taxon>Tracheophyta</taxon>
        <taxon>Spermatophyta</taxon>
        <taxon>Magnoliopsida</taxon>
        <taxon>Ranunculales</taxon>
        <taxon>Menispermaceae</taxon>
        <taxon>Menispermoideae</taxon>
        <taxon>Cissampelideae</taxon>
        <taxon>Stephania</taxon>
    </lineage>
</organism>
<dbReference type="Proteomes" id="UP001420932">
    <property type="component" value="Unassembled WGS sequence"/>
</dbReference>
<evidence type="ECO:0000313" key="1">
    <source>
        <dbReference type="EMBL" id="KAK9134759.1"/>
    </source>
</evidence>